<comment type="caution">
    <text evidence="11">The sequence shown here is derived from an EMBL/GenBank/DDBJ whole genome shotgun (WGS) entry which is preliminary data.</text>
</comment>
<dbReference type="Gene3D" id="3.40.1390.10">
    <property type="entry name" value="MurE/MurF, N-terminal domain"/>
    <property type="match status" value="1"/>
</dbReference>
<keyword evidence="4 7" id="KW-0677">Repeat</keyword>
<comment type="pathway">
    <text evidence="7">Bacterial outer membrane biogenesis; LPS lipid A biosynthesis.</text>
</comment>
<dbReference type="InterPro" id="IPR007691">
    <property type="entry name" value="LpxD"/>
</dbReference>
<dbReference type="PANTHER" id="PTHR43378">
    <property type="entry name" value="UDP-3-O-ACYLGLUCOSAMINE N-ACYLTRANSFERASE"/>
    <property type="match status" value="1"/>
</dbReference>
<dbReference type="EMBL" id="SJPG01000001">
    <property type="protein sequence ID" value="TWT63618.1"/>
    <property type="molecule type" value="Genomic_DNA"/>
</dbReference>
<comment type="subunit">
    <text evidence="7">Homotrimer.</text>
</comment>
<keyword evidence="12" id="KW-1185">Reference proteome</keyword>
<evidence type="ECO:0000256" key="2">
    <source>
        <dbReference type="ARBA" id="ARBA00022556"/>
    </source>
</evidence>
<keyword evidence="3 7" id="KW-0808">Transferase</keyword>
<dbReference type="InterPro" id="IPR056729">
    <property type="entry name" value="GMPPB_C"/>
</dbReference>
<dbReference type="SUPFAM" id="SSF51161">
    <property type="entry name" value="Trimeric LpxA-like enzymes"/>
    <property type="match status" value="1"/>
</dbReference>
<evidence type="ECO:0000313" key="12">
    <source>
        <dbReference type="Proteomes" id="UP000316095"/>
    </source>
</evidence>
<evidence type="ECO:0000259" key="9">
    <source>
        <dbReference type="Pfam" id="PF04613"/>
    </source>
</evidence>
<keyword evidence="6 7" id="KW-0012">Acyltransferase</keyword>
<dbReference type="InterPro" id="IPR011004">
    <property type="entry name" value="Trimer_LpxA-like_sf"/>
</dbReference>
<proteinExistence type="inferred from homology"/>
<reference evidence="11 12" key="1">
    <citation type="submission" date="2019-02" db="EMBL/GenBank/DDBJ databases">
        <title>Deep-cultivation of Planctomycetes and their phenomic and genomic characterization uncovers novel biology.</title>
        <authorList>
            <person name="Wiegand S."/>
            <person name="Jogler M."/>
            <person name="Boedeker C."/>
            <person name="Pinto D."/>
            <person name="Vollmers J."/>
            <person name="Rivas-Marin E."/>
            <person name="Kohn T."/>
            <person name="Peeters S.H."/>
            <person name="Heuer A."/>
            <person name="Rast P."/>
            <person name="Oberbeckmann S."/>
            <person name="Bunk B."/>
            <person name="Jeske O."/>
            <person name="Meyerdierks A."/>
            <person name="Storesund J.E."/>
            <person name="Kallscheuer N."/>
            <person name="Luecker S."/>
            <person name="Lage O.M."/>
            <person name="Pohl T."/>
            <person name="Merkel B.J."/>
            <person name="Hornburger P."/>
            <person name="Mueller R.-W."/>
            <person name="Bruemmer F."/>
            <person name="Labrenz M."/>
            <person name="Spormann A.M."/>
            <person name="Op Den Camp H."/>
            <person name="Overmann J."/>
            <person name="Amann R."/>
            <person name="Jetten M.S.M."/>
            <person name="Mascher T."/>
            <person name="Medema M.H."/>
            <person name="Devos D.P."/>
            <person name="Kaster A.-K."/>
            <person name="Ovreas L."/>
            <person name="Rohde M."/>
            <person name="Galperin M.Y."/>
            <person name="Jogler C."/>
        </authorList>
    </citation>
    <scope>NUCLEOTIDE SEQUENCE [LARGE SCALE GENOMIC DNA]</scope>
    <source>
        <strain evidence="11 12">Pan54</strain>
    </source>
</reference>
<dbReference type="InterPro" id="IPR020573">
    <property type="entry name" value="UDP_GlcNAc_AcTrfase_non-rep"/>
</dbReference>
<dbReference type="UniPathway" id="UPA00973"/>
<feature type="active site" description="Proton acceptor" evidence="7">
    <location>
        <position position="243"/>
    </location>
</feature>
<dbReference type="EC" id="2.3.1.191" evidence="7"/>
<evidence type="ECO:0000259" key="10">
    <source>
        <dbReference type="Pfam" id="PF25087"/>
    </source>
</evidence>
<dbReference type="Pfam" id="PF04613">
    <property type="entry name" value="LpxD"/>
    <property type="match status" value="1"/>
</dbReference>
<evidence type="ECO:0000256" key="6">
    <source>
        <dbReference type="ARBA" id="ARBA00023315"/>
    </source>
</evidence>
<gene>
    <name evidence="7 11" type="primary">lpxD</name>
    <name evidence="11" type="ORF">Pan54_43720</name>
</gene>
<dbReference type="CDD" id="cd03352">
    <property type="entry name" value="LbH_LpxD"/>
    <property type="match status" value="1"/>
</dbReference>
<evidence type="ECO:0000313" key="11">
    <source>
        <dbReference type="EMBL" id="TWT63618.1"/>
    </source>
</evidence>
<sequence length="363" mass="38780">MSLTAAKIAEFVSGILHGNPDATADDVSAISSSKSGTLSFLGDARELHKLTNTSASIVLIPEECDPGKLQFSGEALIVTADPFTQFISLIPHFRNTTTQPAPQIHPSAIIDPTASISHDAYIGPHVSIAAGCRIGARCQIHANVVIGENSTLGEDVKLYPNSVLYGNCELQDRVIIHAGAVIGADGFGYQFREGAFHKIEHYGSVILEQDVEIGSCTTVDRGMFEPTVVGRGSKIDNHVMIAHNCRIGQHNVIVSQVGMAGSVTTGNYCRFGGQVGIADHVTIGEGASIMAQAGVFRDVELGQTMLGAPALPKEQQAKIMMAQTKLPEMRQTLRKLQKEMDAVQKKLDQQTDSPESIKLRPAA</sequence>
<accession>A0A5C5XLQ0</accession>
<keyword evidence="1 7" id="KW-0444">Lipid biosynthesis</keyword>
<dbReference type="HAMAP" id="MF_00523">
    <property type="entry name" value="LpxD"/>
    <property type="match status" value="1"/>
</dbReference>
<evidence type="ECO:0000256" key="4">
    <source>
        <dbReference type="ARBA" id="ARBA00022737"/>
    </source>
</evidence>
<evidence type="ECO:0000256" key="3">
    <source>
        <dbReference type="ARBA" id="ARBA00022679"/>
    </source>
</evidence>
<dbReference type="AlphaFoldDB" id="A0A5C5XLQ0"/>
<comment type="catalytic activity">
    <reaction evidence="7">
        <text>a UDP-3-O-[(3R)-3-hydroxyacyl]-alpha-D-glucosamine + a (3R)-hydroxyacyl-[ACP] = a UDP-2-N,3-O-bis[(3R)-3-hydroxyacyl]-alpha-D-glucosamine + holo-[ACP] + H(+)</text>
        <dbReference type="Rhea" id="RHEA:53836"/>
        <dbReference type="Rhea" id="RHEA-COMP:9685"/>
        <dbReference type="Rhea" id="RHEA-COMP:9945"/>
        <dbReference type="ChEBI" id="CHEBI:15378"/>
        <dbReference type="ChEBI" id="CHEBI:64479"/>
        <dbReference type="ChEBI" id="CHEBI:78827"/>
        <dbReference type="ChEBI" id="CHEBI:137740"/>
        <dbReference type="ChEBI" id="CHEBI:137748"/>
        <dbReference type="EC" id="2.3.1.191"/>
    </reaction>
</comment>
<dbReference type="GO" id="GO:0016020">
    <property type="term" value="C:membrane"/>
    <property type="evidence" value="ECO:0007669"/>
    <property type="project" value="GOC"/>
</dbReference>
<feature type="domain" description="UDP-3-O-[3-hydroxymyristoyl] glucosamine N-acyltransferase non-repeat region" evidence="9">
    <location>
        <begin position="26"/>
        <end position="90"/>
    </location>
</feature>
<dbReference type="Proteomes" id="UP000316095">
    <property type="component" value="Unassembled WGS sequence"/>
</dbReference>
<keyword evidence="2 7" id="KW-0441">Lipid A biosynthesis</keyword>
<organism evidence="11 12">
    <name type="scientific">Rubinisphaera italica</name>
    <dbReference type="NCBI Taxonomy" id="2527969"/>
    <lineage>
        <taxon>Bacteria</taxon>
        <taxon>Pseudomonadati</taxon>
        <taxon>Planctomycetota</taxon>
        <taxon>Planctomycetia</taxon>
        <taxon>Planctomycetales</taxon>
        <taxon>Planctomycetaceae</taxon>
        <taxon>Rubinisphaera</taxon>
    </lineage>
</organism>
<dbReference type="Pfam" id="PF25087">
    <property type="entry name" value="GMPPB_C"/>
    <property type="match status" value="1"/>
</dbReference>
<dbReference type="Gene3D" id="2.160.10.10">
    <property type="entry name" value="Hexapeptide repeat proteins"/>
    <property type="match status" value="1"/>
</dbReference>
<evidence type="ECO:0000256" key="7">
    <source>
        <dbReference type="HAMAP-Rule" id="MF_00523"/>
    </source>
</evidence>
<feature type="compositionally biased region" description="Basic and acidic residues" evidence="8">
    <location>
        <begin position="340"/>
        <end position="349"/>
    </location>
</feature>
<evidence type="ECO:0000256" key="8">
    <source>
        <dbReference type="SAM" id="MobiDB-lite"/>
    </source>
</evidence>
<comment type="function">
    <text evidence="7">Catalyzes the N-acylation of UDP-3-O-acylglucosamine using 3-hydroxyacyl-ACP as the acyl donor. Is involved in the biosynthesis of lipid A, a phosphorylated glycolipid that anchors the lipopolysaccharide to the outer membrane of the cell.</text>
</comment>
<keyword evidence="5 7" id="KW-0443">Lipid metabolism</keyword>
<dbReference type="NCBIfam" id="NF002060">
    <property type="entry name" value="PRK00892.1"/>
    <property type="match status" value="1"/>
</dbReference>
<dbReference type="NCBIfam" id="TIGR01853">
    <property type="entry name" value="lipid_A_lpxD"/>
    <property type="match status" value="1"/>
</dbReference>
<feature type="region of interest" description="Disordered" evidence="8">
    <location>
        <begin position="340"/>
        <end position="363"/>
    </location>
</feature>
<dbReference type="GO" id="GO:0009245">
    <property type="term" value="P:lipid A biosynthetic process"/>
    <property type="evidence" value="ECO:0007669"/>
    <property type="project" value="UniProtKB-UniRule"/>
</dbReference>
<dbReference type="RefSeq" id="WP_165441894.1">
    <property type="nucleotide sequence ID" value="NZ_SJPG01000001.1"/>
</dbReference>
<dbReference type="PANTHER" id="PTHR43378:SF2">
    <property type="entry name" value="UDP-3-O-ACYLGLUCOSAMINE N-ACYLTRANSFERASE 1, MITOCHONDRIAL-RELATED"/>
    <property type="match status" value="1"/>
</dbReference>
<comment type="similarity">
    <text evidence="7">Belongs to the transferase hexapeptide repeat family. LpxD subfamily.</text>
</comment>
<protein>
    <recommendedName>
        <fullName evidence="7">UDP-3-O-acylglucosamine N-acyltransferase</fullName>
        <ecNumber evidence="7">2.3.1.191</ecNumber>
    </recommendedName>
</protein>
<dbReference type="GO" id="GO:0103118">
    <property type="term" value="F:UDP-3-O-[(3R)-3-hydroxyacyl]-glucosamine N-acyltransferase activity"/>
    <property type="evidence" value="ECO:0007669"/>
    <property type="project" value="UniProtKB-EC"/>
</dbReference>
<dbReference type="GO" id="GO:0016410">
    <property type="term" value="F:N-acyltransferase activity"/>
    <property type="evidence" value="ECO:0007669"/>
    <property type="project" value="InterPro"/>
</dbReference>
<evidence type="ECO:0000256" key="1">
    <source>
        <dbReference type="ARBA" id="ARBA00022516"/>
    </source>
</evidence>
<evidence type="ECO:0000256" key="5">
    <source>
        <dbReference type="ARBA" id="ARBA00023098"/>
    </source>
</evidence>
<feature type="domain" description="Mannose-1-phosphate guanyltransferase C-terminal" evidence="10">
    <location>
        <begin position="105"/>
        <end position="185"/>
    </location>
</feature>
<name>A0A5C5XLQ0_9PLAN</name>